<dbReference type="InterPro" id="IPR036388">
    <property type="entry name" value="WH-like_DNA-bd_sf"/>
</dbReference>
<evidence type="ECO:0000313" key="9">
    <source>
        <dbReference type="Proteomes" id="UP000015453"/>
    </source>
</evidence>
<evidence type="ECO:0000256" key="5">
    <source>
        <dbReference type="ARBA" id="ARBA00023163"/>
    </source>
</evidence>
<dbReference type="InterPro" id="IPR000943">
    <property type="entry name" value="RNA_pol_sigma70"/>
</dbReference>
<dbReference type="GO" id="GO:0071482">
    <property type="term" value="P:cellular response to light stimulus"/>
    <property type="evidence" value="ECO:0007669"/>
    <property type="project" value="UniProtKB-ARBA"/>
</dbReference>
<dbReference type="PRINTS" id="PR00046">
    <property type="entry name" value="SIGMA70FCT"/>
</dbReference>
<evidence type="ECO:0000259" key="7">
    <source>
        <dbReference type="PROSITE" id="PS00716"/>
    </source>
</evidence>
<evidence type="ECO:0000256" key="4">
    <source>
        <dbReference type="ARBA" id="ARBA00023125"/>
    </source>
</evidence>
<gene>
    <name evidence="8" type="ORF">M569_09119</name>
</gene>
<evidence type="ECO:0000256" key="1">
    <source>
        <dbReference type="ARBA" id="ARBA00007788"/>
    </source>
</evidence>
<comment type="caution">
    <text evidence="8">The sequence shown here is derived from an EMBL/GenBank/DDBJ whole genome shotgun (WGS) entry which is preliminary data.</text>
</comment>
<dbReference type="Gene3D" id="1.20.120.1810">
    <property type="match status" value="1"/>
</dbReference>
<feature type="region of interest" description="Disordered" evidence="6">
    <location>
        <begin position="1"/>
        <end position="20"/>
    </location>
</feature>
<keyword evidence="9" id="KW-1185">Reference proteome</keyword>
<dbReference type="InterPro" id="IPR014284">
    <property type="entry name" value="RNA_pol_sigma-70_dom"/>
</dbReference>
<organism evidence="8 9">
    <name type="scientific">Genlisea aurea</name>
    <dbReference type="NCBI Taxonomy" id="192259"/>
    <lineage>
        <taxon>Eukaryota</taxon>
        <taxon>Viridiplantae</taxon>
        <taxon>Streptophyta</taxon>
        <taxon>Embryophyta</taxon>
        <taxon>Tracheophyta</taxon>
        <taxon>Spermatophyta</taxon>
        <taxon>Magnoliopsida</taxon>
        <taxon>eudicotyledons</taxon>
        <taxon>Gunneridae</taxon>
        <taxon>Pentapetalae</taxon>
        <taxon>asterids</taxon>
        <taxon>lamiids</taxon>
        <taxon>Lamiales</taxon>
        <taxon>Lentibulariaceae</taxon>
        <taxon>Genlisea</taxon>
    </lineage>
</organism>
<dbReference type="InterPro" id="IPR007627">
    <property type="entry name" value="RNA_pol_sigma70_r2"/>
</dbReference>
<dbReference type="PROSITE" id="PS00716">
    <property type="entry name" value="SIGMA70_2"/>
    <property type="match status" value="1"/>
</dbReference>
<dbReference type="InterPro" id="IPR050239">
    <property type="entry name" value="Sigma-70_RNA_pol_init_factors"/>
</dbReference>
<sequence length="463" mass="52800">FVQLVPRKESSDDAYDRSIGIPKNEDDMTYFSSSNAVKTSRFVLLMKNLDTLENMFSDSYAVRLEDDILEQLQRLGAIHLFNSCLSTTLRSAETFDSSSHAPADVLRKIDSANCKVIVQSGKKELRKLRRKRAVDFEAGNLSLQFTSRDVRKNFRTPKTDSARAVARSRYKKQRITQSESDMAAGFKLVTELERIRKKVEDESGETPSFSRWAEAARIESKELKRRLNYGWHCRDQLLKSSRSLVVFIARNYWGLGIAFEDLIQAGNMAVLRGAERFDQSRGYKFSTYVQYWIRKSMSMLVANHSRGIRIPGTMNKVINQVQNARKQLCAATGRTPSDLEVAKLTGISLERIRSAGRCPRVVGSVDRRVGNPPGTLLMEVTADESICSPEEAAVREERARDVERMVRGLEWREREVLVLRFGLGRRDGEKKSLQEIGKILCVSKEWVRRIETTALAKLRRTQS</sequence>
<keyword evidence="4" id="KW-0238">DNA-binding</keyword>
<accession>S8CLK2</accession>
<keyword evidence="2" id="KW-0805">Transcription regulation</keyword>
<dbReference type="GO" id="GO:0003677">
    <property type="term" value="F:DNA binding"/>
    <property type="evidence" value="ECO:0007669"/>
    <property type="project" value="UniProtKB-KW"/>
</dbReference>
<evidence type="ECO:0000256" key="3">
    <source>
        <dbReference type="ARBA" id="ARBA00023082"/>
    </source>
</evidence>
<comment type="similarity">
    <text evidence="1">Belongs to the sigma-70 factor family.</text>
</comment>
<name>S8CLK2_9LAMI</name>
<dbReference type="OrthoDB" id="206108at2759"/>
<dbReference type="InterPro" id="IPR013324">
    <property type="entry name" value="RNA_pol_sigma_r3/r4-like"/>
</dbReference>
<dbReference type="Proteomes" id="UP000015453">
    <property type="component" value="Unassembled WGS sequence"/>
</dbReference>
<dbReference type="EMBL" id="AUSU01004109">
    <property type="protein sequence ID" value="EPS65656.1"/>
    <property type="molecule type" value="Genomic_DNA"/>
</dbReference>
<dbReference type="CDD" id="cd06171">
    <property type="entry name" value="Sigma70_r4"/>
    <property type="match status" value="1"/>
</dbReference>
<dbReference type="InterPro" id="IPR007624">
    <property type="entry name" value="RNA_pol_sigma70_r3"/>
</dbReference>
<reference evidence="8 9" key="1">
    <citation type="journal article" date="2013" name="BMC Genomics">
        <title>The miniature genome of a carnivorous plant Genlisea aurea contains a low number of genes and short non-coding sequences.</title>
        <authorList>
            <person name="Leushkin E.V."/>
            <person name="Sutormin R.A."/>
            <person name="Nabieva E.R."/>
            <person name="Penin A.A."/>
            <person name="Kondrashov A.S."/>
            <person name="Logacheva M.D."/>
        </authorList>
    </citation>
    <scope>NUCLEOTIDE SEQUENCE [LARGE SCALE GENOMIC DNA]</scope>
</reference>
<proteinExistence type="inferred from homology"/>
<dbReference type="PANTHER" id="PTHR30603">
    <property type="entry name" value="RNA POLYMERASE SIGMA FACTOR RPO"/>
    <property type="match status" value="1"/>
</dbReference>
<dbReference type="InterPro" id="IPR007630">
    <property type="entry name" value="RNA_pol_sigma70_r4"/>
</dbReference>
<feature type="non-terminal residue" evidence="8">
    <location>
        <position position="463"/>
    </location>
</feature>
<dbReference type="AlphaFoldDB" id="S8CLK2"/>
<dbReference type="InterPro" id="IPR013325">
    <property type="entry name" value="RNA_pol_sigma_r2"/>
</dbReference>
<keyword evidence="5" id="KW-0804">Transcription</keyword>
<dbReference type="Pfam" id="PF04542">
    <property type="entry name" value="Sigma70_r2"/>
    <property type="match status" value="1"/>
</dbReference>
<protein>
    <recommendedName>
        <fullName evidence="7">RNA polymerase sigma-70 domain-containing protein</fullName>
    </recommendedName>
</protein>
<dbReference type="SUPFAM" id="SSF88946">
    <property type="entry name" value="Sigma2 domain of RNA polymerase sigma factors"/>
    <property type="match status" value="1"/>
</dbReference>
<keyword evidence="3" id="KW-0731">Sigma factor</keyword>
<feature type="domain" description="RNA polymerase sigma-70" evidence="7">
    <location>
        <begin position="432"/>
        <end position="458"/>
    </location>
</feature>
<dbReference type="PANTHER" id="PTHR30603:SF13">
    <property type="entry name" value="RNA POLYMERASE SIGMA FACTOR SIGC"/>
    <property type="match status" value="1"/>
</dbReference>
<evidence type="ECO:0000313" key="8">
    <source>
        <dbReference type="EMBL" id="EPS65656.1"/>
    </source>
</evidence>
<dbReference type="GO" id="GO:0016987">
    <property type="term" value="F:sigma factor activity"/>
    <property type="evidence" value="ECO:0007669"/>
    <property type="project" value="UniProtKB-KW"/>
</dbReference>
<dbReference type="SUPFAM" id="SSF88659">
    <property type="entry name" value="Sigma3 and sigma4 domains of RNA polymerase sigma factors"/>
    <property type="match status" value="2"/>
</dbReference>
<feature type="non-terminal residue" evidence="8">
    <location>
        <position position="1"/>
    </location>
</feature>
<evidence type="ECO:0000256" key="6">
    <source>
        <dbReference type="SAM" id="MobiDB-lite"/>
    </source>
</evidence>
<dbReference type="GO" id="GO:0006352">
    <property type="term" value="P:DNA-templated transcription initiation"/>
    <property type="evidence" value="ECO:0007669"/>
    <property type="project" value="InterPro"/>
</dbReference>
<dbReference type="NCBIfam" id="TIGR02937">
    <property type="entry name" value="sigma70-ECF"/>
    <property type="match status" value="1"/>
</dbReference>
<dbReference type="Pfam" id="PF04539">
    <property type="entry name" value="Sigma70_r3"/>
    <property type="match status" value="1"/>
</dbReference>
<feature type="compositionally biased region" description="Basic and acidic residues" evidence="6">
    <location>
        <begin position="1"/>
        <end position="16"/>
    </location>
</feature>
<evidence type="ECO:0000256" key="2">
    <source>
        <dbReference type="ARBA" id="ARBA00023015"/>
    </source>
</evidence>
<dbReference type="Gene3D" id="1.10.10.10">
    <property type="entry name" value="Winged helix-like DNA-binding domain superfamily/Winged helix DNA-binding domain"/>
    <property type="match status" value="2"/>
</dbReference>
<dbReference type="Pfam" id="PF04545">
    <property type="entry name" value="Sigma70_r4"/>
    <property type="match status" value="1"/>
</dbReference>